<dbReference type="AlphaFoldDB" id="A0A0Q9YGL5"/>
<keyword evidence="2" id="KW-0732">Signal</keyword>
<reference evidence="4 6" key="1">
    <citation type="submission" date="2015-05" db="EMBL/GenBank/DDBJ databases">
        <title>Comparison of genome.</title>
        <authorList>
            <person name="Zheng Z."/>
            <person name="Sun M."/>
        </authorList>
    </citation>
    <scope>NUCLEOTIDE SEQUENCE [LARGE SCALE GENOMIC DNA]</scope>
    <source>
        <strain evidence="4 6">G25-74</strain>
    </source>
</reference>
<feature type="region of interest" description="Disordered" evidence="1">
    <location>
        <begin position="36"/>
        <end position="62"/>
    </location>
</feature>
<sequence>MRTWIRKSLIILVSVLTFGVVPPSHAFWSQNQEIPKSLQRTSTSTSNSNSTSESRSSDHEVQISVTLPEKDSEGEIVDTLIGKAEQQAMIKFGPKISYVIESEFNEVIMPSIIEAIEMTVAQYPEDELRNLAITEKPGGGVSEKIFNIYHAETGEDLILFHVRREKPPLAGYQFNFHYHTYHDQFQTHYTMGTIYWSKDTPPNWQTV</sequence>
<keyword evidence="6" id="KW-1185">Reference proteome</keyword>
<feature type="chain" id="PRO_5014238580" description="YpjP-like protein" evidence="2">
    <location>
        <begin position="27"/>
        <end position="207"/>
    </location>
</feature>
<dbReference type="RefSeq" id="WP_057988168.1">
    <property type="nucleotide sequence ID" value="NZ_LDJR01000006.1"/>
</dbReference>
<dbReference type="OrthoDB" id="2435352at2"/>
<dbReference type="Proteomes" id="UP000053881">
    <property type="component" value="Unassembled WGS sequence"/>
</dbReference>
<feature type="signal peptide" evidence="2">
    <location>
        <begin position="1"/>
        <end position="26"/>
    </location>
</feature>
<dbReference type="EMBL" id="LGPB01000038">
    <property type="protein sequence ID" value="KRG16254.1"/>
    <property type="molecule type" value="Genomic_DNA"/>
</dbReference>
<name>A0A0Q9YGL5_9BACI</name>
<organism evidence="3 5">
    <name type="scientific">Lederbergia galactosidilytica</name>
    <dbReference type="NCBI Taxonomy" id="217031"/>
    <lineage>
        <taxon>Bacteria</taxon>
        <taxon>Bacillati</taxon>
        <taxon>Bacillota</taxon>
        <taxon>Bacilli</taxon>
        <taxon>Bacillales</taxon>
        <taxon>Bacillaceae</taxon>
        <taxon>Lederbergia</taxon>
    </lineage>
</organism>
<dbReference type="InterPro" id="IPR025616">
    <property type="entry name" value="YpjP"/>
</dbReference>
<dbReference type="EMBL" id="LDJR01000006">
    <property type="protein sequence ID" value="OAK75802.1"/>
    <property type="molecule type" value="Genomic_DNA"/>
</dbReference>
<comment type="caution">
    <text evidence="3">The sequence shown here is derived from an EMBL/GenBank/DDBJ whole genome shotgun (WGS) entry which is preliminary data.</text>
</comment>
<evidence type="ECO:0000313" key="5">
    <source>
        <dbReference type="Proteomes" id="UP000053881"/>
    </source>
</evidence>
<feature type="compositionally biased region" description="Low complexity" evidence="1">
    <location>
        <begin position="40"/>
        <end position="54"/>
    </location>
</feature>
<evidence type="ECO:0000313" key="4">
    <source>
        <dbReference type="EMBL" id="OAK75802.1"/>
    </source>
</evidence>
<protein>
    <recommendedName>
        <fullName evidence="7">YpjP-like protein</fullName>
    </recommendedName>
</protein>
<dbReference type="Proteomes" id="UP000077881">
    <property type="component" value="Unassembled WGS sequence"/>
</dbReference>
<evidence type="ECO:0000256" key="1">
    <source>
        <dbReference type="SAM" id="MobiDB-lite"/>
    </source>
</evidence>
<accession>A0A0Q9YGL5</accession>
<evidence type="ECO:0000256" key="2">
    <source>
        <dbReference type="SAM" id="SignalP"/>
    </source>
</evidence>
<proteinExistence type="predicted"/>
<evidence type="ECO:0000313" key="3">
    <source>
        <dbReference type="EMBL" id="KRG16254.1"/>
    </source>
</evidence>
<evidence type="ECO:0000313" key="6">
    <source>
        <dbReference type="Proteomes" id="UP000077881"/>
    </source>
</evidence>
<dbReference type="PATRIC" id="fig|217031.4.peg.1531"/>
<dbReference type="Pfam" id="PF14005">
    <property type="entry name" value="YpjP"/>
    <property type="match status" value="1"/>
</dbReference>
<reference evidence="3 5" key="2">
    <citation type="submission" date="2015-06" db="EMBL/GenBank/DDBJ databases">
        <title>Genome sequencing project of Bacillus galactosidilyticus PL133.</title>
        <authorList>
            <person name="Gaiero J."/>
            <person name="Nicol R."/>
            <person name="Habash M."/>
        </authorList>
    </citation>
    <scope>NUCLEOTIDE SEQUENCE [LARGE SCALE GENOMIC DNA]</scope>
    <source>
        <strain evidence="3 5">PL133</strain>
    </source>
</reference>
<dbReference type="STRING" id="217031.ABB05_00445"/>
<evidence type="ECO:0008006" key="7">
    <source>
        <dbReference type="Google" id="ProtNLM"/>
    </source>
</evidence>
<gene>
    <name evidence="4" type="ORF">ABB05_00445</name>
    <name evidence="3" type="ORF">ACA29_04565</name>
</gene>